<proteinExistence type="predicted"/>
<sequence>MIAGPRREITQLIIQHRVYLLTYVKEIFQQGWPATDSEVATEAALANHIDRMAGELEGVLKRLRRRLLWAFREVQRLNKVREQQATLEQEGEAHFRRCDRLIKKLKGVQSKRRREAEGVDDINTYGVLAAEGYLPGYGLDTGSVVAMAEVLRLAKVSDRVYMVAEWPQANAGHYQLELNWPGGSEQRVVTIAPKKISASWMSFSANESVTDSLSAGSSSVCEAQAGEIALGECWAQGGCSAPSIAKHRRVHSCGPACVARWVQGKDSRHLLSTKTCDFHTWAGISIRRAIPSKVPELNTS</sequence>
<dbReference type="OrthoDB" id="9774462at2"/>
<organism evidence="1 2">
    <name type="scientific">Pirellula staleyi (strain ATCC 27377 / DSM 6068 / ICPB 4128)</name>
    <name type="common">Pirella staleyi</name>
    <dbReference type="NCBI Taxonomy" id="530564"/>
    <lineage>
        <taxon>Bacteria</taxon>
        <taxon>Pseudomonadati</taxon>
        <taxon>Planctomycetota</taxon>
        <taxon>Planctomycetia</taxon>
        <taxon>Pirellulales</taxon>
        <taxon>Pirellulaceae</taxon>
        <taxon>Pirellula</taxon>
    </lineage>
</organism>
<accession>D2R916</accession>
<name>D2R916_PIRSD</name>
<dbReference type="EMBL" id="CP001848">
    <property type="protein sequence ID" value="ADB15843.1"/>
    <property type="molecule type" value="Genomic_DNA"/>
</dbReference>
<dbReference type="KEGG" id="psl:Psta_1161"/>
<keyword evidence="2" id="KW-1185">Reference proteome</keyword>
<dbReference type="AlphaFoldDB" id="D2R916"/>
<protein>
    <submittedName>
        <fullName evidence="1">Uncharacterized protein</fullName>
    </submittedName>
</protein>
<evidence type="ECO:0000313" key="1">
    <source>
        <dbReference type="EMBL" id="ADB15843.1"/>
    </source>
</evidence>
<gene>
    <name evidence="1" type="ordered locus">Psta_1161</name>
</gene>
<evidence type="ECO:0000313" key="2">
    <source>
        <dbReference type="Proteomes" id="UP000001887"/>
    </source>
</evidence>
<dbReference type="HOGENOM" id="CLU_927045_0_0_0"/>
<reference evidence="1 2" key="1">
    <citation type="journal article" date="2009" name="Stand. Genomic Sci.">
        <title>Complete genome sequence of Pirellula staleyi type strain (ATCC 27377).</title>
        <authorList>
            <person name="Clum A."/>
            <person name="Tindall B.J."/>
            <person name="Sikorski J."/>
            <person name="Ivanova N."/>
            <person name="Mavrommatis K."/>
            <person name="Lucas S."/>
            <person name="Glavina del Rio T."/>
            <person name="Nolan M."/>
            <person name="Chen F."/>
            <person name="Tice H."/>
            <person name="Pitluck S."/>
            <person name="Cheng J.F."/>
            <person name="Chertkov O."/>
            <person name="Brettin T."/>
            <person name="Han C."/>
            <person name="Detter J.C."/>
            <person name="Kuske C."/>
            <person name="Bruce D."/>
            <person name="Goodwin L."/>
            <person name="Ovchinikova G."/>
            <person name="Pati A."/>
            <person name="Mikhailova N."/>
            <person name="Chen A."/>
            <person name="Palaniappan K."/>
            <person name="Land M."/>
            <person name="Hauser L."/>
            <person name="Chang Y.J."/>
            <person name="Jeffries C.D."/>
            <person name="Chain P."/>
            <person name="Rohde M."/>
            <person name="Goker M."/>
            <person name="Bristow J."/>
            <person name="Eisen J.A."/>
            <person name="Markowitz V."/>
            <person name="Hugenholtz P."/>
            <person name="Kyrpides N.C."/>
            <person name="Klenk H.P."/>
            <person name="Lapidus A."/>
        </authorList>
    </citation>
    <scope>NUCLEOTIDE SEQUENCE [LARGE SCALE GENOMIC DNA]</scope>
    <source>
        <strain evidence="2">ATCC 27377 / DSM 6068 / ICPB 4128</strain>
    </source>
</reference>
<dbReference type="Proteomes" id="UP000001887">
    <property type="component" value="Chromosome"/>
</dbReference>